<dbReference type="EMBL" id="JAGHQL010000137">
    <property type="protein sequence ID" value="KAH0537617.1"/>
    <property type="molecule type" value="Genomic_DNA"/>
</dbReference>
<name>A0A9P8L1P2_9PEZI</name>
<evidence type="ECO:0000313" key="3">
    <source>
        <dbReference type="Proteomes" id="UP000698800"/>
    </source>
</evidence>
<dbReference type="AlphaFoldDB" id="A0A9P8L1P2"/>
<evidence type="ECO:0000256" key="1">
    <source>
        <dbReference type="SAM" id="Coils"/>
    </source>
</evidence>
<evidence type="ECO:0000313" key="2">
    <source>
        <dbReference type="EMBL" id="KAH0537617.1"/>
    </source>
</evidence>
<dbReference type="Proteomes" id="UP000698800">
    <property type="component" value="Unassembled WGS sequence"/>
</dbReference>
<reference evidence="2" key="1">
    <citation type="submission" date="2021-03" db="EMBL/GenBank/DDBJ databases">
        <title>Comparative genomics and phylogenomic investigation of the class Geoglossomycetes provide insights into ecological specialization and systematics.</title>
        <authorList>
            <person name="Melie T."/>
            <person name="Pirro S."/>
            <person name="Miller A.N."/>
            <person name="Quandt A."/>
        </authorList>
    </citation>
    <scope>NUCLEOTIDE SEQUENCE</scope>
    <source>
        <strain evidence="2">GBOQ0MN5Z8</strain>
    </source>
</reference>
<feature type="coiled-coil region" evidence="1">
    <location>
        <begin position="154"/>
        <end position="181"/>
    </location>
</feature>
<comment type="caution">
    <text evidence="2">The sequence shown here is derived from an EMBL/GenBank/DDBJ whole genome shotgun (WGS) entry which is preliminary data.</text>
</comment>
<dbReference type="OrthoDB" id="4119241at2759"/>
<organism evidence="2 3">
    <name type="scientific">Glutinoglossum americanum</name>
    <dbReference type="NCBI Taxonomy" id="1670608"/>
    <lineage>
        <taxon>Eukaryota</taxon>
        <taxon>Fungi</taxon>
        <taxon>Dikarya</taxon>
        <taxon>Ascomycota</taxon>
        <taxon>Pezizomycotina</taxon>
        <taxon>Geoglossomycetes</taxon>
        <taxon>Geoglossales</taxon>
        <taxon>Geoglossaceae</taxon>
        <taxon>Glutinoglossum</taxon>
    </lineage>
</organism>
<gene>
    <name evidence="2" type="ORF">FGG08_005609</name>
</gene>
<proteinExistence type="predicted"/>
<sequence>MTLAEKDKFGNKKKVWSYKDADDFMDVLWFAIAPLLRPTYAPADILTSRLRLQWVGGKGKGRKDPETLACVLFIDEVDLLSRSDLNNIIGKKSTEVRIGKYCKEMDLTPPWEVQSDIIRVPRGGNINRGESKLTERLVALENKISGFDTSKPGETSLRDILAKLENRMASVEQKLSKVDEIEKASIGLATLVDVLCEKVGLVQTSAAGKK</sequence>
<keyword evidence="3" id="KW-1185">Reference proteome</keyword>
<keyword evidence="1" id="KW-0175">Coiled coil</keyword>
<accession>A0A9P8L1P2</accession>
<protein>
    <submittedName>
        <fullName evidence="2">Uncharacterized protein</fullName>
    </submittedName>
</protein>